<gene>
    <name evidence="1" type="ORF">SCHPADRAFT_679546</name>
</gene>
<sequence length="491" mass="56225">MHRPTTRPIAISVTALDLVLEEIHLRRRVSLREWQESDENRAQRFRAGFPDHEGGILKVLSLVHSSWTPLARRAIGRILVLSDINDKVAKAAVSAPMFGYWTREISMSFSESFSTSDSCEKAAWKSIEVLFSRIPTILTFCINTASEGQYCIDNCVKRLSPMLSRFTRLRTLRLYSDLSSWPDDFNHILHGTEHPSLFRSIEETPNLEQVSLRGFIPCVGKITNEESPNKNSSGHPLSYHMSLATELECSATLKGKAFNLAKLIHCICESPLALLDSHRDVTSLANMVEYVCFKFDAIHQRFFIQAITLSEDSSGDGLPSHPYEDLFRDTEVLDVFSMYNIYKKLAPFQSLRFLRVMISYSDASPGKLVEEMSGFCRLLPPTIEVLFMEFDWEAYNKDLPLETHDDVDNLLATIPFTYCPRLKSLKVAIRLVSDLFYTSKPLKRLIQSCEKAHILLILERFGGIIEVFGISDDYYDREKLDEIFEFSRYLH</sequence>
<reference evidence="1 2" key="1">
    <citation type="submission" date="2015-04" db="EMBL/GenBank/DDBJ databases">
        <title>Complete genome sequence of Schizopora paradoxa KUC8140, a cosmopolitan wood degrader in East Asia.</title>
        <authorList>
            <consortium name="DOE Joint Genome Institute"/>
            <person name="Min B."/>
            <person name="Park H."/>
            <person name="Jang Y."/>
            <person name="Kim J.-J."/>
            <person name="Kim K.H."/>
            <person name="Pangilinan J."/>
            <person name="Lipzen A."/>
            <person name="Riley R."/>
            <person name="Grigoriev I.V."/>
            <person name="Spatafora J.W."/>
            <person name="Choi I.-G."/>
        </authorList>
    </citation>
    <scope>NUCLEOTIDE SEQUENCE [LARGE SCALE GENOMIC DNA]</scope>
    <source>
        <strain evidence="1 2">KUC8140</strain>
    </source>
</reference>
<evidence type="ECO:0000313" key="1">
    <source>
        <dbReference type="EMBL" id="KLO06760.1"/>
    </source>
</evidence>
<dbReference type="InParanoid" id="A0A0H2R4P0"/>
<keyword evidence="2" id="KW-1185">Reference proteome</keyword>
<evidence type="ECO:0000313" key="2">
    <source>
        <dbReference type="Proteomes" id="UP000053477"/>
    </source>
</evidence>
<name>A0A0H2R4P0_9AGAM</name>
<organism evidence="1 2">
    <name type="scientific">Schizopora paradoxa</name>
    <dbReference type="NCBI Taxonomy" id="27342"/>
    <lineage>
        <taxon>Eukaryota</taxon>
        <taxon>Fungi</taxon>
        <taxon>Dikarya</taxon>
        <taxon>Basidiomycota</taxon>
        <taxon>Agaricomycotina</taxon>
        <taxon>Agaricomycetes</taxon>
        <taxon>Hymenochaetales</taxon>
        <taxon>Schizoporaceae</taxon>
        <taxon>Schizopora</taxon>
    </lineage>
</organism>
<accession>A0A0H2R4P0</accession>
<dbReference type="EMBL" id="KQ086183">
    <property type="protein sequence ID" value="KLO06760.1"/>
    <property type="molecule type" value="Genomic_DNA"/>
</dbReference>
<proteinExistence type="predicted"/>
<protein>
    <submittedName>
        <fullName evidence="1">Uncharacterized protein</fullName>
    </submittedName>
</protein>
<dbReference type="Proteomes" id="UP000053477">
    <property type="component" value="Unassembled WGS sequence"/>
</dbReference>
<dbReference type="AlphaFoldDB" id="A0A0H2R4P0"/>